<protein>
    <submittedName>
        <fullName evidence="1 2">Uncharacterized protein</fullName>
    </submittedName>
</protein>
<accession>B0XG65</accession>
<organism>
    <name type="scientific">Culex quinquefasciatus</name>
    <name type="common">Southern house mosquito</name>
    <name type="synonym">Culex pungens</name>
    <dbReference type="NCBI Taxonomy" id="7176"/>
    <lineage>
        <taxon>Eukaryota</taxon>
        <taxon>Metazoa</taxon>
        <taxon>Ecdysozoa</taxon>
        <taxon>Arthropoda</taxon>
        <taxon>Hexapoda</taxon>
        <taxon>Insecta</taxon>
        <taxon>Pterygota</taxon>
        <taxon>Neoptera</taxon>
        <taxon>Endopterygota</taxon>
        <taxon>Diptera</taxon>
        <taxon>Nematocera</taxon>
        <taxon>Culicoidea</taxon>
        <taxon>Culicidae</taxon>
        <taxon>Culicinae</taxon>
        <taxon>Culicini</taxon>
        <taxon>Culex</taxon>
        <taxon>Culex</taxon>
    </lineage>
</organism>
<dbReference type="VEuPathDB" id="VectorBase:CPIJ018498"/>
<gene>
    <name evidence="2" type="primary">6052348</name>
    <name evidence="1" type="ORF">CpipJ_CPIJ018498</name>
</gene>
<proteinExistence type="predicted"/>
<dbReference type="KEGG" id="cqu:CpipJ_CPIJ018498"/>
<dbReference type="EnsemblMetazoa" id="CPIJ018498-RA">
    <property type="protein sequence ID" value="CPIJ018498-PA"/>
    <property type="gene ID" value="CPIJ018498"/>
</dbReference>
<dbReference type="InParanoid" id="B0XG65"/>
<evidence type="ECO:0000313" key="2">
    <source>
        <dbReference type="EnsemblMetazoa" id="CPIJ018498-PA"/>
    </source>
</evidence>
<dbReference type="HOGENOM" id="CLU_3225118_0_0_1"/>
<evidence type="ECO:0000313" key="1">
    <source>
        <dbReference type="EMBL" id="EDS27283.1"/>
    </source>
</evidence>
<dbReference type="EMBL" id="DS232996">
    <property type="protein sequence ID" value="EDS27283.1"/>
    <property type="molecule type" value="Genomic_DNA"/>
</dbReference>
<dbReference type="Proteomes" id="UP000002320">
    <property type="component" value="Unassembled WGS sequence"/>
</dbReference>
<keyword evidence="3" id="KW-1185">Reference proteome</keyword>
<name>B0XG65_CULQU</name>
<evidence type="ECO:0000313" key="3">
    <source>
        <dbReference type="Proteomes" id="UP000002320"/>
    </source>
</evidence>
<reference evidence="2" key="2">
    <citation type="submission" date="2020-05" db="UniProtKB">
        <authorList>
            <consortium name="EnsemblMetazoa"/>
        </authorList>
    </citation>
    <scope>IDENTIFICATION</scope>
    <source>
        <strain evidence="2">JHB</strain>
    </source>
</reference>
<sequence>MKNCEFNGYPVASSSFRKTTKHLSKKKIVVLHNKSQNPIITMCT</sequence>
<reference evidence="1" key="1">
    <citation type="submission" date="2007-03" db="EMBL/GenBank/DDBJ databases">
        <title>Annotation of Culex pipiens quinquefasciatus.</title>
        <authorList>
            <consortium name="The Broad Institute Genome Sequencing Platform"/>
            <person name="Atkinson P.W."/>
            <person name="Hemingway J."/>
            <person name="Christensen B.M."/>
            <person name="Higgs S."/>
            <person name="Kodira C."/>
            <person name="Hannick L."/>
            <person name="Megy K."/>
            <person name="O'Leary S."/>
            <person name="Pearson M."/>
            <person name="Haas B.J."/>
            <person name="Mauceli E."/>
            <person name="Wortman J.R."/>
            <person name="Lee N.H."/>
            <person name="Guigo R."/>
            <person name="Stanke M."/>
            <person name="Alvarado L."/>
            <person name="Amedeo P."/>
            <person name="Antoine C.H."/>
            <person name="Arensburger P."/>
            <person name="Bidwell S.L."/>
            <person name="Crawford M."/>
            <person name="Camaro F."/>
            <person name="Devon K."/>
            <person name="Engels R."/>
            <person name="Hammond M."/>
            <person name="Howarth C."/>
            <person name="Koehrsen M."/>
            <person name="Lawson D."/>
            <person name="Montgomery P."/>
            <person name="Nene V."/>
            <person name="Nusbaum C."/>
            <person name="Puiu D."/>
            <person name="Romero-Severson J."/>
            <person name="Severson D.W."/>
            <person name="Shumway M."/>
            <person name="Sisk P."/>
            <person name="Stolte C."/>
            <person name="Zeng Q."/>
            <person name="Eisenstadt E."/>
            <person name="Fraser-Liggett C."/>
            <person name="Strausberg R."/>
            <person name="Galagan J."/>
            <person name="Birren B."/>
            <person name="Collins F.H."/>
        </authorList>
    </citation>
    <scope>NUCLEOTIDE SEQUENCE [LARGE SCALE GENOMIC DNA]</scope>
    <source>
        <strain evidence="1">JHB</strain>
    </source>
</reference>
<dbReference type="AlphaFoldDB" id="B0XG65"/>